<name>A0ABV4RAR6_9ACTN</name>
<dbReference type="Pfam" id="PF13370">
    <property type="entry name" value="Fer4_13"/>
    <property type="match status" value="1"/>
</dbReference>
<evidence type="ECO:0000313" key="8">
    <source>
        <dbReference type="EMBL" id="MFA1559237.1"/>
    </source>
</evidence>
<evidence type="ECO:0000256" key="1">
    <source>
        <dbReference type="ARBA" id="ARBA00001927"/>
    </source>
</evidence>
<dbReference type="RefSeq" id="WP_371946254.1">
    <property type="nucleotide sequence ID" value="NZ_JAXCEH010000045.1"/>
</dbReference>
<dbReference type="PANTHER" id="PTHR36923">
    <property type="entry name" value="FERREDOXIN"/>
    <property type="match status" value="1"/>
</dbReference>
<dbReference type="InterPro" id="IPR051269">
    <property type="entry name" value="Fe-S_cluster_ET"/>
</dbReference>
<comment type="cofactor">
    <cofactor evidence="1">
        <name>[3Fe-4S] cluster</name>
        <dbReference type="ChEBI" id="CHEBI:21137"/>
    </cofactor>
</comment>
<reference evidence="8 9" key="1">
    <citation type="submission" date="2023-11" db="EMBL/GenBank/DDBJ databases">
        <title>Actinomadura monticuli sp. nov., isolated from volcanic ash.</title>
        <authorList>
            <person name="Lee S.D."/>
            <person name="Yang H."/>
            <person name="Kim I.S."/>
        </authorList>
    </citation>
    <scope>NUCLEOTIDE SEQUENCE [LARGE SCALE GENOMIC DNA]</scope>
    <source>
        <strain evidence="8 9">DSM 45346</strain>
    </source>
</reference>
<organism evidence="8 9">
    <name type="scientific">Actinomadura chokoriensis</name>
    <dbReference type="NCBI Taxonomy" id="454156"/>
    <lineage>
        <taxon>Bacteria</taxon>
        <taxon>Bacillati</taxon>
        <taxon>Actinomycetota</taxon>
        <taxon>Actinomycetes</taxon>
        <taxon>Streptosporangiales</taxon>
        <taxon>Thermomonosporaceae</taxon>
        <taxon>Actinomadura</taxon>
    </lineage>
</organism>
<dbReference type="PANTHER" id="PTHR36923:SF3">
    <property type="entry name" value="FERREDOXIN"/>
    <property type="match status" value="1"/>
</dbReference>
<keyword evidence="2" id="KW-0813">Transport</keyword>
<evidence type="ECO:0000256" key="2">
    <source>
        <dbReference type="ARBA" id="ARBA00022448"/>
    </source>
</evidence>
<evidence type="ECO:0000256" key="7">
    <source>
        <dbReference type="ARBA" id="ARBA00023291"/>
    </source>
</evidence>
<proteinExistence type="predicted"/>
<keyword evidence="3" id="KW-0479">Metal-binding</keyword>
<keyword evidence="4" id="KW-0249">Electron transport</keyword>
<dbReference type="EMBL" id="JAXCEH010000045">
    <property type="protein sequence ID" value="MFA1559237.1"/>
    <property type="molecule type" value="Genomic_DNA"/>
</dbReference>
<gene>
    <name evidence="8" type="ORF">SM436_36560</name>
</gene>
<evidence type="ECO:0000313" key="9">
    <source>
        <dbReference type="Proteomes" id="UP001569904"/>
    </source>
</evidence>
<protein>
    <submittedName>
        <fullName evidence="8">Ferredoxin</fullName>
    </submittedName>
</protein>
<evidence type="ECO:0000256" key="3">
    <source>
        <dbReference type="ARBA" id="ARBA00022723"/>
    </source>
</evidence>
<evidence type="ECO:0000256" key="5">
    <source>
        <dbReference type="ARBA" id="ARBA00023004"/>
    </source>
</evidence>
<accession>A0ABV4RAR6</accession>
<dbReference type="SUPFAM" id="SSF54862">
    <property type="entry name" value="4Fe-4S ferredoxins"/>
    <property type="match status" value="1"/>
</dbReference>
<dbReference type="Gene3D" id="3.30.70.20">
    <property type="match status" value="1"/>
</dbReference>
<keyword evidence="5" id="KW-0408">Iron</keyword>
<sequence>MKVRVDPEVCQGHGVCHMTAPDLFLLRDEDGQAYVEREEVPPGEEGLAQLAADSCPERAITVD</sequence>
<keyword evidence="6" id="KW-0411">Iron-sulfur</keyword>
<keyword evidence="9" id="KW-1185">Reference proteome</keyword>
<dbReference type="Proteomes" id="UP001569904">
    <property type="component" value="Unassembled WGS sequence"/>
</dbReference>
<keyword evidence="7" id="KW-0003">3Fe-4S</keyword>
<comment type="caution">
    <text evidence="8">The sequence shown here is derived from an EMBL/GenBank/DDBJ whole genome shotgun (WGS) entry which is preliminary data.</text>
</comment>
<evidence type="ECO:0000256" key="6">
    <source>
        <dbReference type="ARBA" id="ARBA00023014"/>
    </source>
</evidence>
<evidence type="ECO:0000256" key="4">
    <source>
        <dbReference type="ARBA" id="ARBA00022982"/>
    </source>
</evidence>